<accession>A0ABV8FE92</accession>
<proteinExistence type="inferred from homology"/>
<dbReference type="PANTHER" id="PTHR30508">
    <property type="entry name" value="FES CLUSTER ASSEMBLY PROTEIN SUF"/>
    <property type="match status" value="1"/>
</dbReference>
<dbReference type="RefSeq" id="WP_378529323.1">
    <property type="nucleotide sequence ID" value="NZ_JBHSBH010000002.1"/>
</dbReference>
<dbReference type="InterPro" id="IPR010231">
    <property type="entry name" value="SUF_FeS_clus_asmbl_SufB"/>
</dbReference>
<sequence>MTSIAHPELEGLGTYEYGWADSDEAGSSARRGLNEEVVRDISGKKNEPEWMEKLRLKSLKLFGKKPMPSWGADLSGIDFDNIKYFVRSTEQQATSWEELPEDIKNTYDKLGIPEAEKQRLVAGVAAQYESEVVYHQIREDLEEQGVIFLDTDTALKEHPELFQEYFGTVIPPGDNKFAALNTAVWSGGSFIYVPKNVHVEIPLQAYFRINTENMGQFERTLIIVDEGAYVHYVEGCTAPIYKSDSLHSAVVEIIVKKNARCRYTTIQNWSNNVFNLVTKRAVAYEGATMEWIDGNIGSQVTMKYPAVYLMGEHAKGETLSIAFAGEGQHQDTGSKMVHCAPNTSSTIISKSVARGGGRASYRGLVQVQEGADHSKSTVKCDALLIDTVSRSDTYPYVDVREDNVEMGHEATVSKVSEDQLFYLMSRGLDEDEAMAMIVRGFVEPIARELPMEYALELNRLIELQMEGAVG</sequence>
<keyword evidence="5" id="KW-1185">Reference proteome</keyword>
<dbReference type="EMBL" id="JBHSBH010000002">
    <property type="protein sequence ID" value="MFC3994450.1"/>
    <property type="molecule type" value="Genomic_DNA"/>
</dbReference>
<dbReference type="Pfam" id="PF19295">
    <property type="entry name" value="SufBD_N"/>
    <property type="match status" value="1"/>
</dbReference>
<dbReference type="InterPro" id="IPR037284">
    <property type="entry name" value="SUF_FeS_clus_asmbl_SufBD_sf"/>
</dbReference>
<comment type="caution">
    <text evidence="4">The sequence shown here is derived from an EMBL/GenBank/DDBJ whole genome shotgun (WGS) entry which is preliminary data.</text>
</comment>
<dbReference type="InterPro" id="IPR000825">
    <property type="entry name" value="SUF_FeS_clus_asmbl_SufBD_core"/>
</dbReference>
<organism evidence="4 5">
    <name type="scientific">Nocardiopsis sediminis</name>
    <dbReference type="NCBI Taxonomy" id="1778267"/>
    <lineage>
        <taxon>Bacteria</taxon>
        <taxon>Bacillati</taxon>
        <taxon>Actinomycetota</taxon>
        <taxon>Actinomycetes</taxon>
        <taxon>Streptosporangiales</taxon>
        <taxon>Nocardiopsidaceae</taxon>
        <taxon>Nocardiopsis</taxon>
    </lineage>
</organism>
<feature type="domain" description="SUF system FeS cluster assembly SufBD N-terminal" evidence="3">
    <location>
        <begin position="141"/>
        <end position="204"/>
    </location>
</feature>
<name>A0ABV8FE92_9ACTN</name>
<protein>
    <submittedName>
        <fullName evidence="4">Fe-S cluster assembly protein SufB</fullName>
    </submittedName>
</protein>
<evidence type="ECO:0000259" key="2">
    <source>
        <dbReference type="Pfam" id="PF01458"/>
    </source>
</evidence>
<dbReference type="NCBIfam" id="TIGR01980">
    <property type="entry name" value="sufB"/>
    <property type="match status" value="1"/>
</dbReference>
<dbReference type="Pfam" id="PF01458">
    <property type="entry name" value="SUFBD_core"/>
    <property type="match status" value="1"/>
</dbReference>
<comment type="similarity">
    <text evidence="1">Belongs to the iron-sulfur cluster assembly SufBD family.</text>
</comment>
<evidence type="ECO:0000256" key="1">
    <source>
        <dbReference type="ARBA" id="ARBA00043967"/>
    </source>
</evidence>
<reference evidence="5" key="1">
    <citation type="journal article" date="2019" name="Int. J. Syst. Evol. Microbiol.">
        <title>The Global Catalogue of Microorganisms (GCM) 10K type strain sequencing project: providing services to taxonomists for standard genome sequencing and annotation.</title>
        <authorList>
            <consortium name="The Broad Institute Genomics Platform"/>
            <consortium name="The Broad Institute Genome Sequencing Center for Infectious Disease"/>
            <person name="Wu L."/>
            <person name="Ma J."/>
        </authorList>
    </citation>
    <scope>NUCLEOTIDE SEQUENCE [LARGE SCALE GENOMIC DNA]</scope>
    <source>
        <strain evidence="5">TBRC 1826</strain>
    </source>
</reference>
<dbReference type="InterPro" id="IPR045595">
    <property type="entry name" value="SufBD_N"/>
</dbReference>
<dbReference type="InterPro" id="IPR055346">
    <property type="entry name" value="Fe-S_cluster_assembly_SufBD"/>
</dbReference>
<evidence type="ECO:0000313" key="4">
    <source>
        <dbReference type="EMBL" id="MFC3994450.1"/>
    </source>
</evidence>
<feature type="domain" description="SUF system FeS cluster assembly SufBD core" evidence="2">
    <location>
        <begin position="207"/>
        <end position="441"/>
    </location>
</feature>
<evidence type="ECO:0000313" key="5">
    <source>
        <dbReference type="Proteomes" id="UP001595847"/>
    </source>
</evidence>
<dbReference type="SUPFAM" id="SSF101960">
    <property type="entry name" value="Stabilizer of iron transporter SufD"/>
    <property type="match status" value="1"/>
</dbReference>
<gene>
    <name evidence="4" type="primary">sufB</name>
    <name evidence="4" type="ORF">ACFOVU_00875</name>
</gene>
<dbReference type="PANTHER" id="PTHR30508:SF1">
    <property type="entry name" value="UPF0051 PROTEIN ABCI8, CHLOROPLASTIC-RELATED"/>
    <property type="match status" value="1"/>
</dbReference>
<dbReference type="Proteomes" id="UP001595847">
    <property type="component" value="Unassembled WGS sequence"/>
</dbReference>
<evidence type="ECO:0000259" key="3">
    <source>
        <dbReference type="Pfam" id="PF19295"/>
    </source>
</evidence>